<protein>
    <submittedName>
        <fullName evidence="2">Uncharacterized protein</fullName>
    </submittedName>
</protein>
<organism evidence="2 3">
    <name type="scientific">Ficus carica</name>
    <name type="common">Common fig</name>
    <dbReference type="NCBI Taxonomy" id="3494"/>
    <lineage>
        <taxon>Eukaryota</taxon>
        <taxon>Viridiplantae</taxon>
        <taxon>Streptophyta</taxon>
        <taxon>Embryophyta</taxon>
        <taxon>Tracheophyta</taxon>
        <taxon>Spermatophyta</taxon>
        <taxon>Magnoliopsida</taxon>
        <taxon>eudicotyledons</taxon>
        <taxon>Gunneridae</taxon>
        <taxon>Pentapetalae</taxon>
        <taxon>rosids</taxon>
        <taxon>fabids</taxon>
        <taxon>Rosales</taxon>
        <taxon>Moraceae</taxon>
        <taxon>Ficeae</taxon>
        <taxon>Ficus</taxon>
    </lineage>
</organism>
<evidence type="ECO:0000256" key="1">
    <source>
        <dbReference type="SAM" id="MobiDB-lite"/>
    </source>
</evidence>
<evidence type="ECO:0000313" key="2">
    <source>
        <dbReference type="EMBL" id="GMN63625.1"/>
    </source>
</evidence>
<accession>A0AA88DYZ7</accession>
<gene>
    <name evidence="2" type="ORF">TIFTF001_032699</name>
</gene>
<feature type="compositionally biased region" description="Basic and acidic residues" evidence="1">
    <location>
        <begin position="183"/>
        <end position="196"/>
    </location>
</feature>
<feature type="region of interest" description="Disordered" evidence="1">
    <location>
        <begin position="181"/>
        <end position="207"/>
    </location>
</feature>
<reference evidence="2" key="1">
    <citation type="submission" date="2023-07" db="EMBL/GenBank/DDBJ databases">
        <title>draft genome sequence of fig (Ficus carica).</title>
        <authorList>
            <person name="Takahashi T."/>
            <person name="Nishimura K."/>
        </authorList>
    </citation>
    <scope>NUCLEOTIDE SEQUENCE</scope>
</reference>
<dbReference type="Proteomes" id="UP001187192">
    <property type="component" value="Unassembled WGS sequence"/>
</dbReference>
<proteinExistence type="predicted"/>
<dbReference type="EMBL" id="BTGU01000154">
    <property type="protein sequence ID" value="GMN63625.1"/>
    <property type="molecule type" value="Genomic_DNA"/>
</dbReference>
<sequence length="361" mass="39061">MLRNLELRNEKPTRLVHQSQAPLHLGSVTELLVRPIPPRHHVQVGLQVVPISDRLSQRLRLQERRSVRVDLQVSRLYGDVNEGYGIRRVGHFVPDVVDRKRSESPWIPRGCARHHNANLLAFVLVLDLFDHVVDLLPRTLLHVLGIHVNRGVNREPATVDFGLTFPKPPEEITRLVRRRRTKQRLDGHGDGAEDVAHPFGGGDGPSPGDVDLSAADGSADLVGGDGHIAHPVRLAVPGLDGGGVRRVDEEVFVGLADARGGVDEGDDLVAGGVLQHDVAEEGVLGVAGVAAVGGDGVGVKGVVGGLAEVAAPEDELAEAQVQLRLHKSLPVLAAQDLFPRRRSSSIYFAGDHRCHFNLEKF</sequence>
<keyword evidence="3" id="KW-1185">Reference proteome</keyword>
<dbReference type="AlphaFoldDB" id="A0AA88DYZ7"/>
<evidence type="ECO:0000313" key="3">
    <source>
        <dbReference type="Proteomes" id="UP001187192"/>
    </source>
</evidence>
<comment type="caution">
    <text evidence="2">The sequence shown here is derived from an EMBL/GenBank/DDBJ whole genome shotgun (WGS) entry which is preliminary data.</text>
</comment>
<dbReference type="Gramene" id="FCD_00022747-RA">
    <property type="protein sequence ID" value="FCD_00022747-RA:cds"/>
    <property type="gene ID" value="FCD_00022747"/>
</dbReference>
<name>A0AA88DYZ7_FICCA</name>